<evidence type="ECO:0000313" key="1">
    <source>
        <dbReference type="EMBL" id="AFK70965.1"/>
    </source>
</evidence>
<sequence>MQNLHECDPARVVFTAAGSVYDGRMIFWRAGSAALTLPQGVKA</sequence>
<dbReference type="Proteomes" id="UP000005268">
    <property type="component" value="Chromosome"/>
</dbReference>
<dbReference type="AlphaFoldDB" id="I3UZP4"/>
<evidence type="ECO:0000313" key="2">
    <source>
        <dbReference type="Proteomes" id="UP000005268"/>
    </source>
</evidence>
<organism evidence="1 2">
    <name type="scientific">Pseudomonas putida ND6</name>
    <dbReference type="NCBI Taxonomy" id="231023"/>
    <lineage>
        <taxon>Bacteria</taxon>
        <taxon>Pseudomonadati</taxon>
        <taxon>Pseudomonadota</taxon>
        <taxon>Gammaproteobacteria</taxon>
        <taxon>Pseudomonadales</taxon>
        <taxon>Pseudomonadaceae</taxon>
        <taxon>Pseudomonas</taxon>
    </lineage>
</organism>
<dbReference type="KEGG" id="ppi:YSA_07760"/>
<name>I3UZP4_PSEPU</name>
<gene>
    <name evidence="1" type="ORF">YSA_07760</name>
</gene>
<dbReference type="HOGENOM" id="CLU_3238422_0_0_6"/>
<protein>
    <submittedName>
        <fullName evidence="1">Uncharacterized protein</fullName>
    </submittedName>
</protein>
<reference evidence="1 2" key="1">
    <citation type="journal article" date="2012" name="J. Bacteriol.">
        <title>Complete Genome Sequence of the Naphthalene-Degrading Pseudomonas putida Strain ND6.</title>
        <authorList>
            <person name="Li S."/>
            <person name="Zhao H."/>
            <person name="Li Y."/>
            <person name="Niu S."/>
            <person name="Cai B."/>
        </authorList>
    </citation>
    <scope>NUCLEOTIDE SEQUENCE [LARGE SCALE GENOMIC DNA]</scope>
    <source>
        <strain evidence="1 2">ND6</strain>
    </source>
</reference>
<dbReference type="EMBL" id="CP003588">
    <property type="protein sequence ID" value="AFK70965.1"/>
    <property type="molecule type" value="Genomic_DNA"/>
</dbReference>
<proteinExistence type="predicted"/>
<accession>I3UZP4</accession>